<dbReference type="Gene3D" id="1.25.40.10">
    <property type="entry name" value="Tetratricopeptide repeat domain"/>
    <property type="match status" value="1"/>
</dbReference>
<evidence type="ECO:0000313" key="2">
    <source>
        <dbReference type="EMBL" id="RLE11943.1"/>
    </source>
</evidence>
<accession>A0A662DC87</accession>
<reference evidence="2 3" key="1">
    <citation type="submission" date="2018-06" db="EMBL/GenBank/DDBJ databases">
        <title>Extensive metabolic versatility and redundancy in microbially diverse, dynamic hydrothermal sediments.</title>
        <authorList>
            <person name="Dombrowski N."/>
            <person name="Teske A."/>
            <person name="Baker B.J."/>
        </authorList>
    </citation>
    <scope>NUCLEOTIDE SEQUENCE [LARGE SCALE GENOMIC DNA]</scope>
    <source>
        <strain evidence="2">B3_G15</strain>
    </source>
</reference>
<dbReference type="Proteomes" id="UP000280417">
    <property type="component" value="Unassembled WGS sequence"/>
</dbReference>
<dbReference type="EMBL" id="QMQA01000206">
    <property type="protein sequence ID" value="RLE11943.1"/>
    <property type="molecule type" value="Genomic_DNA"/>
</dbReference>
<proteinExistence type="predicted"/>
<gene>
    <name evidence="2" type="ORF">DRJ04_07095</name>
</gene>
<comment type="caution">
    <text evidence="2">The sequence shown here is derived from an EMBL/GenBank/DDBJ whole genome shotgun (WGS) entry which is preliminary data.</text>
</comment>
<organism evidence="2 3">
    <name type="scientific">Aerophobetes bacterium</name>
    <dbReference type="NCBI Taxonomy" id="2030807"/>
    <lineage>
        <taxon>Bacteria</taxon>
        <taxon>Candidatus Aerophobota</taxon>
    </lineage>
</organism>
<evidence type="ECO:0000313" key="3">
    <source>
        <dbReference type="Proteomes" id="UP000280417"/>
    </source>
</evidence>
<protein>
    <recommendedName>
        <fullName evidence="4">Tetratricopeptide repeat protein</fullName>
    </recommendedName>
</protein>
<dbReference type="AlphaFoldDB" id="A0A662DC87"/>
<dbReference type="SUPFAM" id="SSF48452">
    <property type="entry name" value="TPR-like"/>
    <property type="match status" value="1"/>
</dbReference>
<evidence type="ECO:0008006" key="4">
    <source>
        <dbReference type="Google" id="ProtNLM"/>
    </source>
</evidence>
<keyword evidence="1" id="KW-0472">Membrane</keyword>
<feature type="transmembrane region" description="Helical" evidence="1">
    <location>
        <begin position="20"/>
        <end position="44"/>
    </location>
</feature>
<evidence type="ECO:0000256" key="1">
    <source>
        <dbReference type="SAM" id="Phobius"/>
    </source>
</evidence>
<name>A0A662DC87_UNCAE</name>
<keyword evidence="1" id="KW-1133">Transmembrane helix</keyword>
<keyword evidence="1" id="KW-0812">Transmembrane</keyword>
<dbReference type="InterPro" id="IPR011990">
    <property type="entry name" value="TPR-like_helical_dom_sf"/>
</dbReference>
<sequence>MELRNQCRSEAIQGIYGINISRITLIPFIALFFLFLFSATAYPIPKEIEEALKLNRINHYDEAIQLIEKALREEKIKPDITTAYTVGRILYRKGEFYHELSEINFITTQSYLEEIVRKEKPTPPELKLFLGISYFFMKQYVESAGILTQVAGKGILREPLAGYSSAYMAASYYMSGEKDRAFEIFNKLEKSTPLSASVTGYLYSYLGINPSKGEEIAKWAFEKMGEVGKKYRSILTLNYAYTLMKAGNYEEAYRIVKGVDLDVPLYIYKPLKFKEVRLYDLSMVDSYAKIIFGEAIKNLEPIALSSSGELASFASFYVAQMYLYLGEIDKSFRYAQKARRLSVASSLTMVRAIALENSLKIMTGKERKALKVLSAEIEKIFARPSTLLEMMYVVINSGVPYEKTKDLVAKVESFIYDTQWNRTRRDSALLGELALYSGRTIKAIYYLERARDKGNKNKIETNDPEFLLKLAYVYYLREYYSESLEILFALGKHFTGIRLLQNNFQSIYSYKQRGSGEAFIE</sequence>